<dbReference type="InterPro" id="IPR020094">
    <property type="entry name" value="TruA/RsuA/RluB/E/F_N"/>
</dbReference>
<dbReference type="PROSITE" id="PS01149">
    <property type="entry name" value="PSI_RSU"/>
    <property type="match status" value="1"/>
</dbReference>
<feature type="non-terminal residue" evidence="4">
    <location>
        <position position="215"/>
    </location>
</feature>
<dbReference type="FunFam" id="3.10.290.10:FF:000003">
    <property type="entry name" value="Pseudouridine synthase"/>
    <property type="match status" value="1"/>
</dbReference>
<dbReference type="EMBL" id="UINC01002118">
    <property type="protein sequence ID" value="SUZ93092.1"/>
    <property type="molecule type" value="Genomic_DNA"/>
</dbReference>
<proteinExistence type="inferred from homology"/>
<dbReference type="SMART" id="SM00363">
    <property type="entry name" value="S4"/>
    <property type="match status" value="1"/>
</dbReference>
<dbReference type="InterPro" id="IPR050343">
    <property type="entry name" value="RsuA_PseudoU_synthase"/>
</dbReference>
<dbReference type="InterPro" id="IPR006145">
    <property type="entry name" value="PsdUridine_synth_RsuA/RluA"/>
</dbReference>
<dbReference type="InterPro" id="IPR036986">
    <property type="entry name" value="S4_RNA-bd_sf"/>
</dbReference>
<gene>
    <name evidence="4" type="ORF">METZ01_LOCUS45946</name>
</gene>
<dbReference type="PROSITE" id="PS50889">
    <property type="entry name" value="S4"/>
    <property type="match status" value="1"/>
</dbReference>
<organism evidence="4">
    <name type="scientific">marine metagenome</name>
    <dbReference type="NCBI Taxonomy" id="408172"/>
    <lineage>
        <taxon>unclassified sequences</taxon>
        <taxon>metagenomes</taxon>
        <taxon>ecological metagenomes</taxon>
    </lineage>
</organism>
<name>A0A381RML6_9ZZZZ</name>
<dbReference type="NCBIfam" id="TIGR00093">
    <property type="entry name" value="pseudouridine synthase"/>
    <property type="match status" value="1"/>
</dbReference>
<dbReference type="Pfam" id="PF00849">
    <property type="entry name" value="PseudoU_synth_2"/>
    <property type="match status" value="1"/>
</dbReference>
<dbReference type="PANTHER" id="PTHR47683">
    <property type="entry name" value="PSEUDOURIDINE SYNTHASE FAMILY PROTEIN-RELATED"/>
    <property type="match status" value="1"/>
</dbReference>
<dbReference type="GO" id="GO:0006364">
    <property type="term" value="P:rRNA processing"/>
    <property type="evidence" value="ECO:0007669"/>
    <property type="project" value="UniProtKB-ARBA"/>
</dbReference>
<dbReference type="Gene3D" id="3.30.70.1560">
    <property type="entry name" value="Alpha-L RNA-binding motif"/>
    <property type="match status" value="1"/>
</dbReference>
<dbReference type="Gene3D" id="3.30.70.580">
    <property type="entry name" value="Pseudouridine synthase I, catalytic domain, N-terminal subdomain"/>
    <property type="match status" value="1"/>
</dbReference>
<dbReference type="Pfam" id="PF01479">
    <property type="entry name" value="S4"/>
    <property type="match status" value="1"/>
</dbReference>
<accession>A0A381RML6</accession>
<dbReference type="InterPro" id="IPR020103">
    <property type="entry name" value="PsdUridine_synth_cat_dom_sf"/>
</dbReference>
<protein>
    <recommendedName>
        <fullName evidence="3">RNA-binding S4 domain-containing protein</fullName>
    </recommendedName>
</protein>
<dbReference type="GO" id="GO:0001522">
    <property type="term" value="P:pseudouridine synthesis"/>
    <property type="evidence" value="ECO:0007669"/>
    <property type="project" value="InterPro"/>
</dbReference>
<comment type="similarity">
    <text evidence="1">Belongs to the pseudouridine synthase RsuA family.</text>
</comment>
<keyword evidence="2" id="KW-0413">Isomerase</keyword>
<feature type="domain" description="RNA-binding S4" evidence="3">
    <location>
        <begin position="1"/>
        <end position="60"/>
    </location>
</feature>
<sequence>MRLNKYLALSGVASRRMADNLIKAATTTVNDIVITDPAFRVKKDDVIRYDGKNIKINQKHVVIIFNKPLGVITSMDDPKNRPVIADYFPKNMRLFPVGRLDKNTTGLLLVTNNGDLANKLMHPKNLIPKIYEAETDLLLNAKLISKIKKGVFIGYNQWAKAIVVNQKKIKSRILVTLQLHHGKNREIRRLFNKINRRLFSLKRVRYGDLELGNLP</sequence>
<dbReference type="Gene3D" id="3.10.290.10">
    <property type="entry name" value="RNA-binding S4 domain"/>
    <property type="match status" value="1"/>
</dbReference>
<dbReference type="CDD" id="cd02870">
    <property type="entry name" value="PseudoU_synth_RsuA_like"/>
    <property type="match status" value="1"/>
</dbReference>
<dbReference type="InterPro" id="IPR042092">
    <property type="entry name" value="PsdUridine_s_RsuA/RluB/E/F_cat"/>
</dbReference>
<dbReference type="InterPro" id="IPR000748">
    <property type="entry name" value="PsdUridine_synth_RsuA/RluB/E/F"/>
</dbReference>
<dbReference type="InterPro" id="IPR018496">
    <property type="entry name" value="PsdUridine_synth_RsuA/RluB_CS"/>
</dbReference>
<dbReference type="PANTHER" id="PTHR47683:SF2">
    <property type="entry name" value="RNA-BINDING S4 DOMAIN-CONTAINING PROTEIN"/>
    <property type="match status" value="1"/>
</dbReference>
<dbReference type="SUPFAM" id="SSF55174">
    <property type="entry name" value="Alpha-L RNA-binding motif"/>
    <property type="match status" value="1"/>
</dbReference>
<dbReference type="GO" id="GO:0003723">
    <property type="term" value="F:RNA binding"/>
    <property type="evidence" value="ECO:0007669"/>
    <property type="project" value="InterPro"/>
</dbReference>
<dbReference type="AlphaFoldDB" id="A0A381RML6"/>
<dbReference type="CDD" id="cd00165">
    <property type="entry name" value="S4"/>
    <property type="match status" value="1"/>
</dbReference>
<evidence type="ECO:0000313" key="4">
    <source>
        <dbReference type="EMBL" id="SUZ93092.1"/>
    </source>
</evidence>
<dbReference type="GO" id="GO:0009982">
    <property type="term" value="F:pseudouridine synthase activity"/>
    <property type="evidence" value="ECO:0007669"/>
    <property type="project" value="InterPro"/>
</dbReference>
<evidence type="ECO:0000256" key="2">
    <source>
        <dbReference type="ARBA" id="ARBA00023235"/>
    </source>
</evidence>
<reference evidence="4" key="1">
    <citation type="submission" date="2018-05" db="EMBL/GenBank/DDBJ databases">
        <authorList>
            <person name="Lanie J.A."/>
            <person name="Ng W.-L."/>
            <person name="Kazmierczak K.M."/>
            <person name="Andrzejewski T.M."/>
            <person name="Davidsen T.M."/>
            <person name="Wayne K.J."/>
            <person name="Tettelin H."/>
            <person name="Glass J.I."/>
            <person name="Rusch D."/>
            <person name="Podicherti R."/>
            <person name="Tsui H.-C.T."/>
            <person name="Winkler M.E."/>
        </authorList>
    </citation>
    <scope>NUCLEOTIDE SEQUENCE</scope>
</reference>
<evidence type="ECO:0000256" key="1">
    <source>
        <dbReference type="ARBA" id="ARBA00008348"/>
    </source>
</evidence>
<dbReference type="InterPro" id="IPR002942">
    <property type="entry name" value="S4_RNA-bd"/>
</dbReference>
<dbReference type="SUPFAM" id="SSF55120">
    <property type="entry name" value="Pseudouridine synthase"/>
    <property type="match status" value="1"/>
</dbReference>
<evidence type="ECO:0000259" key="3">
    <source>
        <dbReference type="SMART" id="SM00363"/>
    </source>
</evidence>